<dbReference type="SUPFAM" id="SSF49899">
    <property type="entry name" value="Concanavalin A-like lectins/glucanases"/>
    <property type="match status" value="1"/>
</dbReference>
<keyword evidence="3 10" id="KW-0812">Transmembrane</keyword>
<dbReference type="AlphaFoldDB" id="A0A1S8BDM6"/>
<evidence type="ECO:0000256" key="2">
    <source>
        <dbReference type="ARBA" id="ARBA00010962"/>
    </source>
</evidence>
<dbReference type="PANTHER" id="PTHR31361:SF1">
    <property type="entry name" value="BETA-GLUCAN SYNTHESIS-ASSOCIATED PROTEIN KRE6-RELATED"/>
    <property type="match status" value="1"/>
</dbReference>
<evidence type="ECO:0000259" key="11">
    <source>
        <dbReference type="PROSITE" id="PS51762"/>
    </source>
</evidence>
<feature type="compositionally biased region" description="Low complexity" evidence="9">
    <location>
        <begin position="82"/>
        <end position="95"/>
    </location>
</feature>
<evidence type="ECO:0000256" key="10">
    <source>
        <dbReference type="SAM" id="Phobius"/>
    </source>
</evidence>
<evidence type="ECO:0000256" key="9">
    <source>
        <dbReference type="SAM" id="MobiDB-lite"/>
    </source>
</evidence>
<gene>
    <name evidence="12" type="ORF">BK809_0004098</name>
</gene>
<dbReference type="GO" id="GO:0006078">
    <property type="term" value="P:(1-&gt;6)-beta-D-glucan biosynthetic process"/>
    <property type="evidence" value="ECO:0007669"/>
    <property type="project" value="TreeGrafter"/>
</dbReference>
<sequence>MSPPGSPAQNAPPHIRLNSSTTDIVNDAPAERPGTSRQDSSRSLTLDTRPVYTQPSAVQESAEFLIPPRPSRTRRFRDEDSPGYSSRRTSWSSESGESHGPFYSPFEDSRAPSRAGSDDDSNLNTQTVGEKYNITPSAGLLLFPEDVEKDDWLHEPDPADKEPRDCNIWNKRGMLNVGGLALLSLGLLVLFIGYPILTFAQKLIDPTGNACAKDPNCIDVEQDLLKNIRHGLIDPDTPDNVKSRKSHYSGKKQVLVFSDEFNTDGRTFYDKDDPYFQAVDLWYGVTQDLEVRHDHLHFCAQADSLQYYDPDAVTTKDGTLNIRFEAFANHDLEYRSGMLQSWNKLCFKGGHLEASISLPGRGDTVGFWPGFWAMGNLGRPGYAATTDGMWPYSYSDTCDAGITANQSSTDGINYLPGMRLPACTCDGEDHPNQGKSRSAPEIDVIEASNAPLASGDYIGVVSQSCQLAPFDIWYQPDYDFFEVYDHSITEINSYAGGPYQQAISGLSNLNNDWYDGNAYQKYAFDYTPGDSGFVTWFVGDEPMWTLDARAIGPNGNVAQRVIPEEPMSLIINFGMSDSFSAINLTGIASTLPATMRIDYIRIYQDEDNELMTCDPPGYPTTDYIASHPEPYSNINLTRWYDSISFLIIRWLLTSYQASNGLRLAGELPRT</sequence>
<dbReference type="InterPro" id="IPR005629">
    <property type="entry name" value="Skn1/Kre6/Sbg1"/>
</dbReference>
<dbReference type="GO" id="GO:0005886">
    <property type="term" value="C:plasma membrane"/>
    <property type="evidence" value="ECO:0007669"/>
    <property type="project" value="TreeGrafter"/>
</dbReference>
<keyword evidence="6 10" id="KW-0472">Membrane</keyword>
<keyword evidence="5 10" id="KW-1133">Transmembrane helix</keyword>
<dbReference type="GO" id="GO:0015926">
    <property type="term" value="F:glucosidase activity"/>
    <property type="evidence" value="ECO:0007669"/>
    <property type="project" value="TreeGrafter"/>
</dbReference>
<dbReference type="Pfam" id="PF03935">
    <property type="entry name" value="SKN1_KRE6_Sbg1"/>
    <property type="match status" value="1"/>
</dbReference>
<evidence type="ECO:0000256" key="3">
    <source>
        <dbReference type="ARBA" id="ARBA00022692"/>
    </source>
</evidence>
<dbReference type="GO" id="GO:0031505">
    <property type="term" value="P:fungal-type cell wall organization"/>
    <property type="evidence" value="ECO:0007669"/>
    <property type="project" value="TreeGrafter"/>
</dbReference>
<evidence type="ECO:0000256" key="1">
    <source>
        <dbReference type="ARBA" id="ARBA00004606"/>
    </source>
</evidence>
<protein>
    <submittedName>
        <fullName evidence="12">Beta-glucan synthesis-associated protein KRE6</fullName>
    </submittedName>
</protein>
<dbReference type="Gene3D" id="2.60.120.200">
    <property type="match status" value="1"/>
</dbReference>
<dbReference type="CDD" id="cd02180">
    <property type="entry name" value="GH16_fungal_KRE6_glucanase"/>
    <property type="match status" value="1"/>
</dbReference>
<dbReference type="Proteomes" id="UP000190776">
    <property type="component" value="Unassembled WGS sequence"/>
</dbReference>
<evidence type="ECO:0000313" key="12">
    <source>
        <dbReference type="EMBL" id="OMP85428.1"/>
    </source>
</evidence>
<evidence type="ECO:0000313" key="13">
    <source>
        <dbReference type="Proteomes" id="UP000190776"/>
    </source>
</evidence>
<dbReference type="OrthoDB" id="412647at2759"/>
<comment type="caution">
    <text evidence="12">The sequence shown here is derived from an EMBL/GenBank/DDBJ whole genome shotgun (WGS) entry which is preliminary data.</text>
</comment>
<proteinExistence type="inferred from homology"/>
<evidence type="ECO:0000256" key="4">
    <source>
        <dbReference type="ARBA" id="ARBA00022968"/>
    </source>
</evidence>
<dbReference type="InterPro" id="IPR013320">
    <property type="entry name" value="ConA-like_dom_sf"/>
</dbReference>
<keyword evidence="7" id="KW-0325">Glycoprotein</keyword>
<reference evidence="12 13" key="1">
    <citation type="submission" date="2017-01" db="EMBL/GenBank/DDBJ databases">
        <title>Draft genome sequence of Diplodia seriata F98.1, a fungal species involved in grapevine trunk diseases.</title>
        <authorList>
            <person name="Robert-Siegwald G."/>
            <person name="Vallet J."/>
            <person name="Abou-Mansour E."/>
            <person name="Xu J."/>
            <person name="Rey P."/>
            <person name="Bertsch C."/>
            <person name="Rego C."/>
            <person name="Larignon P."/>
            <person name="Fontaine F."/>
            <person name="Lebrun M.-H."/>
        </authorList>
    </citation>
    <scope>NUCLEOTIDE SEQUENCE [LARGE SCALE GENOMIC DNA]</scope>
    <source>
        <strain evidence="12 13">F98.1</strain>
    </source>
</reference>
<evidence type="ECO:0000256" key="6">
    <source>
        <dbReference type="ARBA" id="ARBA00023136"/>
    </source>
</evidence>
<dbReference type="GO" id="GO:0005789">
    <property type="term" value="C:endoplasmic reticulum membrane"/>
    <property type="evidence" value="ECO:0007669"/>
    <property type="project" value="TreeGrafter"/>
</dbReference>
<feature type="compositionally biased region" description="Polar residues" evidence="9">
    <location>
        <begin position="35"/>
        <end position="59"/>
    </location>
</feature>
<dbReference type="EMBL" id="MSZU01000084">
    <property type="protein sequence ID" value="OMP85428.1"/>
    <property type="molecule type" value="Genomic_DNA"/>
</dbReference>
<evidence type="ECO:0000256" key="7">
    <source>
        <dbReference type="ARBA" id="ARBA00023180"/>
    </source>
</evidence>
<feature type="transmembrane region" description="Helical" evidence="10">
    <location>
        <begin position="174"/>
        <end position="197"/>
    </location>
</feature>
<dbReference type="STRING" id="420778.A0A1S8BDM6"/>
<evidence type="ECO:0000256" key="5">
    <source>
        <dbReference type="ARBA" id="ARBA00022989"/>
    </source>
</evidence>
<dbReference type="PANTHER" id="PTHR31361">
    <property type="entry name" value="BETA-GLUCAN SYNTHESIS-ASSOCIATED PROTEIN KRE6-RELATED"/>
    <property type="match status" value="1"/>
</dbReference>
<feature type="domain" description="GH16" evidence="11">
    <location>
        <begin position="235"/>
        <end position="608"/>
    </location>
</feature>
<name>A0A1S8BDM6_9PEZI</name>
<keyword evidence="4" id="KW-0735">Signal-anchor</keyword>
<keyword evidence="8" id="KW-0961">Cell wall biogenesis/degradation</keyword>
<comment type="subcellular location">
    <subcellularLocation>
        <location evidence="1">Membrane</location>
        <topology evidence="1">Single-pass type II membrane protein</topology>
    </subcellularLocation>
</comment>
<dbReference type="InterPro" id="IPR000757">
    <property type="entry name" value="Beta-glucanase-like"/>
</dbReference>
<organism evidence="12 13">
    <name type="scientific">Diplodia seriata</name>
    <dbReference type="NCBI Taxonomy" id="420778"/>
    <lineage>
        <taxon>Eukaryota</taxon>
        <taxon>Fungi</taxon>
        <taxon>Dikarya</taxon>
        <taxon>Ascomycota</taxon>
        <taxon>Pezizomycotina</taxon>
        <taxon>Dothideomycetes</taxon>
        <taxon>Dothideomycetes incertae sedis</taxon>
        <taxon>Botryosphaeriales</taxon>
        <taxon>Botryosphaeriaceae</taxon>
        <taxon>Diplodia</taxon>
    </lineage>
</organism>
<accession>A0A1S8BDM6</accession>
<feature type="region of interest" description="Disordered" evidence="9">
    <location>
        <begin position="1"/>
        <end position="130"/>
    </location>
</feature>
<comment type="similarity">
    <text evidence="2">Belongs to the SKN1/KRE6 family.</text>
</comment>
<dbReference type="PROSITE" id="PS51762">
    <property type="entry name" value="GH16_2"/>
    <property type="match status" value="1"/>
</dbReference>
<evidence type="ECO:0000256" key="8">
    <source>
        <dbReference type="ARBA" id="ARBA00023316"/>
    </source>
</evidence>